<protein>
    <submittedName>
        <fullName evidence="1">Uncharacterized protein</fullName>
    </submittedName>
</protein>
<organism evidence="1 2">
    <name type="scientific">Mycolicibacterium thermoresistibile (strain ATCC 19527 / DSM 44167 / CIP 105390 / JCM 6362 / NCTC 10409 / 316)</name>
    <name type="common">Mycobacterium thermoresistibile</name>
    <dbReference type="NCBI Taxonomy" id="1078020"/>
    <lineage>
        <taxon>Bacteria</taxon>
        <taxon>Bacillati</taxon>
        <taxon>Actinomycetota</taxon>
        <taxon>Actinomycetes</taxon>
        <taxon>Mycobacteriales</taxon>
        <taxon>Mycobacteriaceae</taxon>
        <taxon>Mycolicibacterium</taxon>
    </lineage>
</organism>
<evidence type="ECO:0000313" key="2">
    <source>
        <dbReference type="Proteomes" id="UP000004915"/>
    </source>
</evidence>
<dbReference type="EMBL" id="AGVE01000046">
    <property type="protein sequence ID" value="EHI11354.1"/>
    <property type="molecule type" value="Genomic_DNA"/>
</dbReference>
<name>G7CIM5_MYCT3</name>
<reference evidence="1 2" key="1">
    <citation type="submission" date="2011-11" db="EMBL/GenBank/DDBJ databases">
        <authorList>
            <consortium name="Tuberculosis Structural Genomics Consortium"/>
            <person name="Ioerger T.R."/>
        </authorList>
    </citation>
    <scope>NUCLEOTIDE SEQUENCE [LARGE SCALE GENOMIC DNA]</scope>
    <source>
        <strain evidence="2">ATCC 19527 / DSM 44167 / CIP 105390 / JCM 6362 / NCTC 10409 / 316</strain>
    </source>
</reference>
<dbReference type="AlphaFoldDB" id="G7CIM5"/>
<comment type="caution">
    <text evidence="1">The sequence shown here is derived from an EMBL/GenBank/DDBJ whole genome shotgun (WGS) entry which is preliminary data.</text>
</comment>
<accession>G7CIM5</accession>
<dbReference type="Proteomes" id="UP000004915">
    <property type="component" value="Unassembled WGS sequence"/>
</dbReference>
<keyword evidence="2" id="KW-1185">Reference proteome</keyword>
<proteinExistence type="predicted"/>
<gene>
    <name evidence="1" type="ORF">KEK_10683</name>
</gene>
<sequence length="98" mass="9720">MPVNPVRWSVVSAAVRPHNRPVTAPIPAVIASSIRASGFPACAGGDCSVSAGTAAVSAISWGSGRGSASPARMAVATADRIAWASSACRFQVGGGSRI</sequence>
<evidence type="ECO:0000313" key="1">
    <source>
        <dbReference type="EMBL" id="EHI11354.1"/>
    </source>
</evidence>